<name>A0A9P9YT30_9MUSC</name>
<organism evidence="15 16">
    <name type="scientific">Drosophila gunungcola</name>
    <name type="common">fruit fly</name>
    <dbReference type="NCBI Taxonomy" id="103775"/>
    <lineage>
        <taxon>Eukaryota</taxon>
        <taxon>Metazoa</taxon>
        <taxon>Ecdysozoa</taxon>
        <taxon>Arthropoda</taxon>
        <taxon>Hexapoda</taxon>
        <taxon>Insecta</taxon>
        <taxon>Pterygota</taxon>
        <taxon>Neoptera</taxon>
        <taxon>Endopterygota</taxon>
        <taxon>Diptera</taxon>
        <taxon>Brachycera</taxon>
        <taxon>Muscomorpha</taxon>
        <taxon>Ephydroidea</taxon>
        <taxon>Drosophilidae</taxon>
        <taxon>Drosophila</taxon>
        <taxon>Sophophora</taxon>
    </lineage>
</organism>
<dbReference type="GO" id="GO:0043171">
    <property type="term" value="P:peptide catabolic process"/>
    <property type="evidence" value="ECO:0007669"/>
    <property type="project" value="TreeGrafter"/>
</dbReference>
<dbReference type="SUPFAM" id="SSF55486">
    <property type="entry name" value="Metalloproteases ('zincins'), catalytic domain"/>
    <property type="match status" value="1"/>
</dbReference>
<dbReference type="PANTHER" id="PTHR11533">
    <property type="entry name" value="PROTEASE M1 ZINC METALLOPROTEASE"/>
    <property type="match status" value="1"/>
</dbReference>
<comment type="similarity">
    <text evidence="2">Belongs to the peptidase M1 family.</text>
</comment>
<dbReference type="InterPro" id="IPR050344">
    <property type="entry name" value="Peptidase_M1_aminopeptidases"/>
</dbReference>
<dbReference type="Pfam" id="PF11838">
    <property type="entry name" value="ERAP1_C"/>
    <property type="match status" value="1"/>
</dbReference>
<dbReference type="InterPro" id="IPR024571">
    <property type="entry name" value="ERAP1-like_C_dom"/>
</dbReference>
<evidence type="ECO:0000313" key="16">
    <source>
        <dbReference type="Proteomes" id="UP001059596"/>
    </source>
</evidence>
<comment type="caution">
    <text evidence="15">The sequence shown here is derived from an EMBL/GenBank/DDBJ whole genome shotgun (WGS) entry which is preliminary data.</text>
</comment>
<keyword evidence="8" id="KW-0482">Metalloprotease</keyword>
<gene>
    <name evidence="15" type="ORF">M5D96_003986</name>
</gene>
<keyword evidence="7 11" id="KW-0862">Zinc</keyword>
<keyword evidence="4" id="KW-0645">Protease</keyword>
<feature type="binding site" evidence="11">
    <location>
        <position position="351"/>
    </location>
    <ligand>
        <name>Zn(2+)</name>
        <dbReference type="ChEBI" id="CHEBI:29105"/>
        <note>catalytic</note>
    </ligand>
</feature>
<evidence type="ECO:0000259" key="12">
    <source>
        <dbReference type="Pfam" id="PF01433"/>
    </source>
</evidence>
<feature type="binding site" evidence="11">
    <location>
        <position position="374"/>
    </location>
    <ligand>
        <name>Zn(2+)</name>
        <dbReference type="ChEBI" id="CHEBI:29105"/>
        <note>catalytic</note>
    </ligand>
</feature>
<dbReference type="PANTHER" id="PTHR11533:SF253">
    <property type="entry name" value="AMINOPEPTIDASE-RELATED"/>
    <property type="match status" value="1"/>
</dbReference>
<keyword evidence="5 11" id="KW-0479">Metal-binding</keyword>
<evidence type="ECO:0000256" key="7">
    <source>
        <dbReference type="ARBA" id="ARBA00022833"/>
    </source>
</evidence>
<evidence type="ECO:0000256" key="11">
    <source>
        <dbReference type="PIRSR" id="PIRSR634016-3"/>
    </source>
</evidence>
<evidence type="ECO:0000256" key="10">
    <source>
        <dbReference type="PIRSR" id="PIRSR634016-1"/>
    </source>
</evidence>
<feature type="binding site" evidence="11">
    <location>
        <position position="355"/>
    </location>
    <ligand>
        <name>Zn(2+)</name>
        <dbReference type="ChEBI" id="CHEBI:29105"/>
        <note>catalytic</note>
    </ligand>
</feature>
<evidence type="ECO:0000256" key="3">
    <source>
        <dbReference type="ARBA" id="ARBA00022622"/>
    </source>
</evidence>
<dbReference type="InterPro" id="IPR027268">
    <property type="entry name" value="Peptidase_M4/M1_CTD_sf"/>
</dbReference>
<evidence type="ECO:0000256" key="1">
    <source>
        <dbReference type="ARBA" id="ARBA00004609"/>
    </source>
</evidence>
<evidence type="ECO:0000256" key="9">
    <source>
        <dbReference type="ARBA" id="ARBA00023288"/>
    </source>
</evidence>
<dbReference type="GO" id="GO:0005615">
    <property type="term" value="C:extracellular space"/>
    <property type="evidence" value="ECO:0007669"/>
    <property type="project" value="TreeGrafter"/>
</dbReference>
<keyword evidence="3" id="KW-0325">Glycoprotein</keyword>
<evidence type="ECO:0000256" key="4">
    <source>
        <dbReference type="ARBA" id="ARBA00022670"/>
    </source>
</evidence>
<evidence type="ECO:0000256" key="5">
    <source>
        <dbReference type="ARBA" id="ARBA00022723"/>
    </source>
</evidence>
<sequence>MLIWLSGVHKVYNPNIALLRILFVLIAFQVAGSVKVSLYNEPRLPETITPYHYDIKLITHLDDLSNLRYNGSVNISLLAQKSTNQVVLHVANVSIEGRNIKLYSETSDYQLMNVRFNKLRDYMVLTFNKPLKMGKSYVLSIEFGRSMSRKKEDGYLVLHYMNARTSEKIWYSVSRFHRNFIRNTMPSFDEPALRATFNVTMGHHRRFQSYSNMNVRAVLPNHELQDYVWSVHEVTPLMPTHSLAFSVNNFTCRFTQAISANPVRIRTCSKSSDVRETSFAAEKAPQLLQFLDGLLQVRLPLEKIDQLVVDDFPSSAIDNFGLIVYRSREILRREDGLMNRAKLQSLQLMAHEMAHMWFGNLMGIDWWSDLWLREGLTGYFEALAMDHLQPGMGRRMLLRCRETAFMYESQVDGMSLAPLFPPGSPESEEHLFQKATSLIGMLNGFLGNVTFYDGLQRHLWQNSFATSTADLFWRSLQLASERQSAKPINWDVRAIMDTWITQKGYPLVTVIREGRKMILIQSQAIKESGTKLWWIPVTYFIQHETSNEDLKPRAWLTPLNDRLQLDEEVPQDRWILLNLRAIGYYRVNYDEHTWKLLAKKLFDDFRSIHVLNRAQIVSDVLFLWKHELISWNTALNVLKYIIDEDEYEPLMAFVVGVTHGLWGVSPESSIYIAKWLGIAGKWYAEFISYTFDKFVFQDVSWNSLDYPD</sequence>
<dbReference type="Gene3D" id="1.10.390.10">
    <property type="entry name" value="Neutral Protease Domain 2"/>
    <property type="match status" value="1"/>
</dbReference>
<dbReference type="Pfam" id="PF17900">
    <property type="entry name" value="Peptidase_M1_N"/>
    <property type="match status" value="1"/>
</dbReference>
<dbReference type="Pfam" id="PF01433">
    <property type="entry name" value="Peptidase_M1"/>
    <property type="match status" value="1"/>
</dbReference>
<comment type="subcellular location">
    <subcellularLocation>
        <location evidence="1">Cell membrane</location>
        <topology evidence="1">Lipid-anchor</topology>
        <topology evidence="1">GPI-anchor</topology>
    </subcellularLocation>
</comment>
<dbReference type="GO" id="GO:0005886">
    <property type="term" value="C:plasma membrane"/>
    <property type="evidence" value="ECO:0007669"/>
    <property type="project" value="UniProtKB-SubCell"/>
</dbReference>
<dbReference type="GO" id="GO:0098552">
    <property type="term" value="C:side of membrane"/>
    <property type="evidence" value="ECO:0007669"/>
    <property type="project" value="UniProtKB-KW"/>
</dbReference>
<evidence type="ECO:0008006" key="17">
    <source>
        <dbReference type="Google" id="ProtNLM"/>
    </source>
</evidence>
<keyword evidence="16" id="KW-1185">Reference proteome</keyword>
<dbReference type="InterPro" id="IPR042097">
    <property type="entry name" value="Aminopeptidase_N-like_N_sf"/>
</dbReference>
<dbReference type="InterPro" id="IPR014782">
    <property type="entry name" value="Peptidase_M1_dom"/>
</dbReference>
<proteinExistence type="inferred from homology"/>
<dbReference type="GO" id="GO:0006508">
    <property type="term" value="P:proteolysis"/>
    <property type="evidence" value="ECO:0007669"/>
    <property type="project" value="UniProtKB-KW"/>
</dbReference>
<dbReference type="EMBL" id="JAMKOV010000002">
    <property type="protein sequence ID" value="KAI8042669.1"/>
    <property type="molecule type" value="Genomic_DNA"/>
</dbReference>
<dbReference type="Gene3D" id="1.25.50.20">
    <property type="match status" value="1"/>
</dbReference>
<accession>A0A9P9YT30</accession>
<dbReference type="InterPro" id="IPR045357">
    <property type="entry name" value="Aminopeptidase_N-like_N"/>
</dbReference>
<keyword evidence="6" id="KW-0378">Hydrolase</keyword>
<dbReference type="GO" id="GO:0005737">
    <property type="term" value="C:cytoplasm"/>
    <property type="evidence" value="ECO:0007669"/>
    <property type="project" value="TreeGrafter"/>
</dbReference>
<dbReference type="SUPFAM" id="SSF63737">
    <property type="entry name" value="Leukotriene A4 hydrolase N-terminal domain"/>
    <property type="match status" value="1"/>
</dbReference>
<dbReference type="Gene3D" id="2.60.40.1730">
    <property type="entry name" value="tricorn interacting facor f3 domain"/>
    <property type="match status" value="1"/>
</dbReference>
<feature type="domain" description="ERAP1-like C-terminal" evidence="13">
    <location>
        <begin position="574"/>
        <end position="652"/>
    </location>
</feature>
<dbReference type="OrthoDB" id="7864030at2759"/>
<evidence type="ECO:0000313" key="15">
    <source>
        <dbReference type="EMBL" id="KAI8042669.1"/>
    </source>
</evidence>
<evidence type="ECO:0000259" key="14">
    <source>
        <dbReference type="Pfam" id="PF17900"/>
    </source>
</evidence>
<keyword evidence="3" id="KW-0336">GPI-anchor</keyword>
<comment type="cofactor">
    <cofactor evidence="11">
        <name>Zn(2+)</name>
        <dbReference type="ChEBI" id="CHEBI:29105"/>
    </cofactor>
    <text evidence="11">Binds 1 zinc ion per subunit.</text>
</comment>
<evidence type="ECO:0000259" key="13">
    <source>
        <dbReference type="Pfam" id="PF11838"/>
    </source>
</evidence>
<dbReference type="InterPro" id="IPR001930">
    <property type="entry name" value="Peptidase_M1"/>
</dbReference>
<dbReference type="GO" id="GO:0070006">
    <property type="term" value="F:metalloaminopeptidase activity"/>
    <property type="evidence" value="ECO:0007669"/>
    <property type="project" value="TreeGrafter"/>
</dbReference>
<reference evidence="15" key="1">
    <citation type="journal article" date="2023" name="Genome Biol. Evol.">
        <title>Long-read-based Genome Assembly of Drosophila gunungcola Reveals Fewer Chemosensory Genes in Flower-breeding Species.</title>
        <authorList>
            <person name="Negi A."/>
            <person name="Liao B.Y."/>
            <person name="Yeh S.D."/>
        </authorList>
    </citation>
    <scope>NUCLEOTIDE SEQUENCE</scope>
    <source>
        <strain evidence="15">Sukarami</strain>
    </source>
</reference>
<dbReference type="GO" id="GO:0042277">
    <property type="term" value="F:peptide binding"/>
    <property type="evidence" value="ECO:0007669"/>
    <property type="project" value="TreeGrafter"/>
</dbReference>
<evidence type="ECO:0000256" key="8">
    <source>
        <dbReference type="ARBA" id="ARBA00023049"/>
    </source>
</evidence>
<dbReference type="AlphaFoldDB" id="A0A9P9YT30"/>
<dbReference type="Proteomes" id="UP001059596">
    <property type="component" value="Unassembled WGS sequence"/>
</dbReference>
<feature type="active site" description="Proton acceptor" evidence="10">
    <location>
        <position position="352"/>
    </location>
</feature>
<dbReference type="CDD" id="cd09601">
    <property type="entry name" value="M1_APN-Q_like"/>
    <property type="match status" value="1"/>
</dbReference>
<evidence type="ECO:0000256" key="2">
    <source>
        <dbReference type="ARBA" id="ARBA00010136"/>
    </source>
</evidence>
<dbReference type="PRINTS" id="PR00756">
    <property type="entry name" value="ALADIPTASE"/>
</dbReference>
<keyword evidence="9" id="KW-0449">Lipoprotein</keyword>
<protein>
    <recommendedName>
        <fullName evidence="17">Aminopeptidase</fullName>
    </recommendedName>
</protein>
<evidence type="ECO:0000256" key="6">
    <source>
        <dbReference type="ARBA" id="ARBA00022801"/>
    </source>
</evidence>
<dbReference type="GO" id="GO:0008270">
    <property type="term" value="F:zinc ion binding"/>
    <property type="evidence" value="ECO:0007669"/>
    <property type="project" value="InterPro"/>
</dbReference>
<feature type="domain" description="Aminopeptidase N-like N-terminal" evidence="14">
    <location>
        <begin position="50"/>
        <end position="240"/>
    </location>
</feature>
<dbReference type="Gene3D" id="2.60.40.1910">
    <property type="match status" value="1"/>
</dbReference>
<feature type="domain" description="Peptidase M1 membrane alanine aminopeptidase" evidence="12">
    <location>
        <begin position="279"/>
        <end position="499"/>
    </location>
</feature>
<keyword evidence="3" id="KW-0472">Membrane</keyword>
<dbReference type="InterPro" id="IPR034016">
    <property type="entry name" value="M1_APN-typ"/>
</dbReference>